<dbReference type="InterPro" id="IPR036249">
    <property type="entry name" value="Thioredoxin-like_sf"/>
</dbReference>
<dbReference type="AlphaFoldDB" id="D6WVX5"/>
<evidence type="ECO:0000313" key="4">
    <source>
        <dbReference type="Proteomes" id="UP000007266"/>
    </source>
</evidence>
<feature type="signal peptide" evidence="1">
    <location>
        <begin position="1"/>
        <end position="17"/>
    </location>
</feature>
<dbReference type="Gene3D" id="3.40.30.10">
    <property type="entry name" value="Glutaredoxin"/>
    <property type="match status" value="2"/>
</dbReference>
<organism evidence="3 4">
    <name type="scientific">Tribolium castaneum</name>
    <name type="common">Red flour beetle</name>
    <dbReference type="NCBI Taxonomy" id="7070"/>
    <lineage>
        <taxon>Eukaryota</taxon>
        <taxon>Metazoa</taxon>
        <taxon>Ecdysozoa</taxon>
        <taxon>Arthropoda</taxon>
        <taxon>Hexapoda</taxon>
        <taxon>Insecta</taxon>
        <taxon>Pterygota</taxon>
        <taxon>Neoptera</taxon>
        <taxon>Endopterygota</taxon>
        <taxon>Coleoptera</taxon>
        <taxon>Polyphaga</taxon>
        <taxon>Cucujiformia</taxon>
        <taxon>Tenebrionidae</taxon>
        <taxon>Tenebrionidae incertae sedis</taxon>
        <taxon>Tribolium</taxon>
    </lineage>
</organism>
<sequence>MIKALVLLLLPIAYCSLDTVSNDLFSPSDNVEILTGHNFKRLVEKSPTAWLVNFYSNTNVRSKEFSLIWKKLATEAKSWRDLVRVGVVDCSKEINKEICRQSFVLAYPTVKYFHERGSLGKTDFGYHVITSLKFDWLKRNVVNVFQNVISKSPGNGLQLQYPRGIVPTADPSQQKLFEGVKKNVKYVILVIEDFRQPLGAEMALHFHRTPQVAFKRTVLASGATLKHLLKLPPLPLPHIVITDRRNNVEIISHNINETMSMKWVLHKYLQSKGIKPIVVIPKKLTQ</sequence>
<gene>
    <name evidence="3" type="primary">AUGUSTUS-3.0.2_06292</name>
    <name evidence="3" type="ORF">TcasGA2_TC006292</name>
</gene>
<evidence type="ECO:0000313" key="3">
    <source>
        <dbReference type="EMBL" id="EFA08629.1"/>
    </source>
</evidence>
<dbReference type="GO" id="GO:0005615">
    <property type="term" value="C:extracellular space"/>
    <property type="evidence" value="ECO:0000318"/>
    <property type="project" value="GO_Central"/>
</dbReference>
<proteinExistence type="predicted"/>
<evidence type="ECO:0000259" key="2">
    <source>
        <dbReference type="Pfam" id="PF00085"/>
    </source>
</evidence>
<dbReference type="GO" id="GO:0003756">
    <property type="term" value="F:protein disulfide isomerase activity"/>
    <property type="evidence" value="ECO:0000318"/>
    <property type="project" value="GO_Central"/>
</dbReference>
<dbReference type="GO" id="GO:0006457">
    <property type="term" value="P:protein folding"/>
    <property type="evidence" value="ECO:0000318"/>
    <property type="project" value="GO_Central"/>
</dbReference>
<dbReference type="HOGENOM" id="CLU_974292_0_0_1"/>
<dbReference type="InterPro" id="IPR013766">
    <property type="entry name" value="Thioredoxin_domain"/>
</dbReference>
<dbReference type="Proteomes" id="UP000007266">
    <property type="component" value="Linkage group 8"/>
</dbReference>
<feature type="chain" id="PRO_5003089993" evidence="1">
    <location>
        <begin position="18"/>
        <end position="286"/>
    </location>
</feature>
<dbReference type="Pfam" id="PF00085">
    <property type="entry name" value="Thioredoxin"/>
    <property type="match status" value="1"/>
</dbReference>
<dbReference type="SUPFAM" id="SSF52833">
    <property type="entry name" value="Thioredoxin-like"/>
    <property type="match status" value="1"/>
</dbReference>
<dbReference type="GO" id="GO:0016971">
    <property type="term" value="F:flavin-dependent sulfhydryl oxidase activity"/>
    <property type="evidence" value="ECO:0000318"/>
    <property type="project" value="GO_Central"/>
</dbReference>
<evidence type="ECO:0000256" key="1">
    <source>
        <dbReference type="SAM" id="SignalP"/>
    </source>
</evidence>
<dbReference type="PhylomeDB" id="D6WVX5"/>
<dbReference type="PANTHER" id="PTHR22897:SF8">
    <property type="entry name" value="SULFHYDRYL OXIDASE"/>
    <property type="match status" value="1"/>
</dbReference>
<dbReference type="OMA" id="HNINETM"/>
<dbReference type="InterPro" id="IPR039798">
    <property type="entry name" value="Sulfhydryl_oxidase"/>
</dbReference>
<name>D6WVX5_TRICA</name>
<dbReference type="PANTHER" id="PTHR22897">
    <property type="entry name" value="QUIESCIN Q6-RELATED SULFHYDRYL OXIDASE"/>
    <property type="match status" value="1"/>
</dbReference>
<dbReference type="InParanoid" id="D6WVX5"/>
<dbReference type="EMBL" id="KQ971358">
    <property type="protein sequence ID" value="EFA08629.1"/>
    <property type="molecule type" value="Genomic_DNA"/>
</dbReference>
<reference evidence="3 4" key="2">
    <citation type="journal article" date="2010" name="Nucleic Acids Res.">
        <title>BeetleBase in 2010: revisions to provide comprehensive genomic information for Tribolium castaneum.</title>
        <authorList>
            <person name="Kim H.S."/>
            <person name="Murphy T."/>
            <person name="Xia J."/>
            <person name="Caragea D."/>
            <person name="Park Y."/>
            <person name="Beeman R.W."/>
            <person name="Lorenzen M.D."/>
            <person name="Butcher S."/>
            <person name="Manak J.R."/>
            <person name="Brown S.J."/>
        </authorList>
    </citation>
    <scope>GENOME REANNOTATION</scope>
    <source>
        <strain evidence="3 4">Georgia GA2</strain>
    </source>
</reference>
<accession>D6WVX5</accession>
<dbReference type="GO" id="GO:0000139">
    <property type="term" value="C:Golgi membrane"/>
    <property type="evidence" value="ECO:0000318"/>
    <property type="project" value="GO_Central"/>
</dbReference>
<keyword evidence="1" id="KW-0732">Signal</keyword>
<protein>
    <submittedName>
        <fullName evidence="3">Sulfhydryl oxidase 1-like Protein</fullName>
    </submittedName>
</protein>
<keyword evidence="4" id="KW-1185">Reference proteome</keyword>
<dbReference type="eggNOG" id="KOG1731">
    <property type="taxonomic scope" value="Eukaryota"/>
</dbReference>
<reference evidence="3 4" key="1">
    <citation type="journal article" date="2008" name="Nature">
        <title>The genome of the model beetle and pest Tribolium castaneum.</title>
        <authorList>
            <consortium name="Tribolium Genome Sequencing Consortium"/>
            <person name="Richards S."/>
            <person name="Gibbs R.A."/>
            <person name="Weinstock G.M."/>
            <person name="Brown S.J."/>
            <person name="Denell R."/>
            <person name="Beeman R.W."/>
            <person name="Gibbs R."/>
            <person name="Beeman R.W."/>
            <person name="Brown S.J."/>
            <person name="Bucher G."/>
            <person name="Friedrich M."/>
            <person name="Grimmelikhuijzen C.J."/>
            <person name="Klingler M."/>
            <person name="Lorenzen M."/>
            <person name="Richards S."/>
            <person name="Roth S."/>
            <person name="Schroder R."/>
            <person name="Tautz D."/>
            <person name="Zdobnov E.M."/>
            <person name="Muzny D."/>
            <person name="Gibbs R.A."/>
            <person name="Weinstock G.M."/>
            <person name="Attaway T."/>
            <person name="Bell S."/>
            <person name="Buhay C.J."/>
            <person name="Chandrabose M.N."/>
            <person name="Chavez D."/>
            <person name="Clerk-Blankenburg K.P."/>
            <person name="Cree A."/>
            <person name="Dao M."/>
            <person name="Davis C."/>
            <person name="Chacko J."/>
            <person name="Dinh H."/>
            <person name="Dugan-Rocha S."/>
            <person name="Fowler G."/>
            <person name="Garner T.T."/>
            <person name="Garnes J."/>
            <person name="Gnirke A."/>
            <person name="Hawes A."/>
            <person name="Hernandez J."/>
            <person name="Hines S."/>
            <person name="Holder M."/>
            <person name="Hume J."/>
            <person name="Jhangiani S.N."/>
            <person name="Joshi V."/>
            <person name="Khan Z.M."/>
            <person name="Jackson L."/>
            <person name="Kovar C."/>
            <person name="Kowis A."/>
            <person name="Lee S."/>
            <person name="Lewis L.R."/>
            <person name="Margolis J."/>
            <person name="Morgan M."/>
            <person name="Nazareth L.V."/>
            <person name="Nguyen N."/>
            <person name="Okwuonu G."/>
            <person name="Parker D."/>
            <person name="Richards S."/>
            <person name="Ruiz S.J."/>
            <person name="Santibanez J."/>
            <person name="Savard J."/>
            <person name="Scherer S.E."/>
            <person name="Schneider B."/>
            <person name="Sodergren E."/>
            <person name="Tautz D."/>
            <person name="Vattahil S."/>
            <person name="Villasana D."/>
            <person name="White C.S."/>
            <person name="Wright R."/>
            <person name="Park Y."/>
            <person name="Beeman R.W."/>
            <person name="Lord J."/>
            <person name="Oppert B."/>
            <person name="Lorenzen M."/>
            <person name="Brown S."/>
            <person name="Wang L."/>
            <person name="Savard J."/>
            <person name="Tautz D."/>
            <person name="Richards S."/>
            <person name="Weinstock G."/>
            <person name="Gibbs R.A."/>
            <person name="Liu Y."/>
            <person name="Worley K."/>
            <person name="Weinstock G."/>
            <person name="Elsik C.G."/>
            <person name="Reese J.T."/>
            <person name="Elhaik E."/>
            <person name="Landan G."/>
            <person name="Graur D."/>
            <person name="Arensburger P."/>
            <person name="Atkinson P."/>
            <person name="Beeman R.W."/>
            <person name="Beidler J."/>
            <person name="Brown S.J."/>
            <person name="Demuth J.P."/>
            <person name="Drury D.W."/>
            <person name="Du Y.Z."/>
            <person name="Fujiwara H."/>
            <person name="Lorenzen M."/>
            <person name="Maselli V."/>
            <person name="Osanai M."/>
            <person name="Park Y."/>
            <person name="Robertson H.M."/>
            <person name="Tu Z."/>
            <person name="Wang J.J."/>
            <person name="Wang S."/>
            <person name="Richards S."/>
            <person name="Song H."/>
            <person name="Zhang L."/>
            <person name="Sodergren E."/>
            <person name="Werner D."/>
            <person name="Stanke M."/>
            <person name="Morgenstern B."/>
            <person name="Solovyev V."/>
            <person name="Kosarev P."/>
            <person name="Brown G."/>
            <person name="Chen H.C."/>
            <person name="Ermolaeva O."/>
            <person name="Hlavina W."/>
            <person name="Kapustin Y."/>
            <person name="Kiryutin B."/>
            <person name="Kitts P."/>
            <person name="Maglott D."/>
            <person name="Pruitt K."/>
            <person name="Sapojnikov V."/>
            <person name="Souvorov A."/>
            <person name="Mackey A.J."/>
            <person name="Waterhouse R.M."/>
            <person name="Wyder S."/>
            <person name="Zdobnov E.M."/>
            <person name="Zdobnov E.M."/>
            <person name="Wyder S."/>
            <person name="Kriventseva E.V."/>
            <person name="Kadowaki T."/>
            <person name="Bork P."/>
            <person name="Aranda M."/>
            <person name="Bao R."/>
            <person name="Beermann A."/>
            <person name="Berns N."/>
            <person name="Bolognesi R."/>
            <person name="Bonneton F."/>
            <person name="Bopp D."/>
            <person name="Brown S.J."/>
            <person name="Bucher G."/>
            <person name="Butts T."/>
            <person name="Chaumot A."/>
            <person name="Denell R.E."/>
            <person name="Ferrier D.E."/>
            <person name="Friedrich M."/>
            <person name="Gordon C.M."/>
            <person name="Jindra M."/>
            <person name="Klingler M."/>
            <person name="Lan Q."/>
            <person name="Lattorff H.M."/>
            <person name="Laudet V."/>
            <person name="von Levetsow C."/>
            <person name="Liu Z."/>
            <person name="Lutz R."/>
            <person name="Lynch J.A."/>
            <person name="da Fonseca R.N."/>
            <person name="Posnien N."/>
            <person name="Reuter R."/>
            <person name="Roth S."/>
            <person name="Savard J."/>
            <person name="Schinko J.B."/>
            <person name="Schmitt C."/>
            <person name="Schoppmeier M."/>
            <person name="Schroder R."/>
            <person name="Shippy T.D."/>
            <person name="Simonnet F."/>
            <person name="Marques-Souza H."/>
            <person name="Tautz D."/>
            <person name="Tomoyasu Y."/>
            <person name="Trauner J."/>
            <person name="Van der Zee M."/>
            <person name="Vervoort M."/>
            <person name="Wittkopp N."/>
            <person name="Wimmer E.A."/>
            <person name="Yang X."/>
            <person name="Jones A.K."/>
            <person name="Sattelle D.B."/>
            <person name="Ebert P.R."/>
            <person name="Nelson D."/>
            <person name="Scott J.G."/>
            <person name="Beeman R.W."/>
            <person name="Muthukrishnan S."/>
            <person name="Kramer K.J."/>
            <person name="Arakane Y."/>
            <person name="Beeman R.W."/>
            <person name="Zhu Q."/>
            <person name="Hogenkamp D."/>
            <person name="Dixit R."/>
            <person name="Oppert B."/>
            <person name="Jiang H."/>
            <person name="Zou Z."/>
            <person name="Marshall J."/>
            <person name="Elpidina E."/>
            <person name="Vinokurov K."/>
            <person name="Oppert C."/>
            <person name="Zou Z."/>
            <person name="Evans J."/>
            <person name="Lu Z."/>
            <person name="Zhao P."/>
            <person name="Sumathipala N."/>
            <person name="Altincicek B."/>
            <person name="Vilcinskas A."/>
            <person name="Williams M."/>
            <person name="Hultmark D."/>
            <person name="Hetru C."/>
            <person name="Jiang H."/>
            <person name="Grimmelikhuijzen C.J."/>
            <person name="Hauser F."/>
            <person name="Cazzamali G."/>
            <person name="Williamson M."/>
            <person name="Park Y."/>
            <person name="Li B."/>
            <person name="Tanaka Y."/>
            <person name="Predel R."/>
            <person name="Neupert S."/>
            <person name="Schachtner J."/>
            <person name="Verleyen P."/>
            <person name="Raible F."/>
            <person name="Bork P."/>
            <person name="Friedrich M."/>
            <person name="Walden K.K."/>
            <person name="Robertson H.M."/>
            <person name="Angeli S."/>
            <person name="Foret S."/>
            <person name="Bucher G."/>
            <person name="Schuetz S."/>
            <person name="Maleszka R."/>
            <person name="Wimmer E.A."/>
            <person name="Beeman R.W."/>
            <person name="Lorenzen M."/>
            <person name="Tomoyasu Y."/>
            <person name="Miller S.C."/>
            <person name="Grossmann D."/>
            <person name="Bucher G."/>
        </authorList>
    </citation>
    <scope>NUCLEOTIDE SEQUENCE [LARGE SCALE GENOMIC DNA]</scope>
    <source>
        <strain evidence="3 4">Georgia GA2</strain>
    </source>
</reference>
<dbReference type="FunFam" id="3.40.30.10:FF:000425">
    <property type="entry name" value="Sulfhydryl oxidase"/>
    <property type="match status" value="1"/>
</dbReference>
<feature type="domain" description="Thioredoxin" evidence="2">
    <location>
        <begin position="31"/>
        <end position="116"/>
    </location>
</feature>